<protein>
    <submittedName>
        <fullName evidence="2">Uncharacterized protein</fullName>
    </submittedName>
</protein>
<evidence type="ECO:0000313" key="2">
    <source>
        <dbReference type="EMBL" id="MDK6900866.1"/>
    </source>
</evidence>
<sequence>FNALMQTGDQISEKDEALQYYLKAADVKPADPDPYYSLMDRFTADNRFDGDEERTYNSALTEHSKSLQKDQQSWSQLA</sequence>
<dbReference type="RefSeq" id="WP_285312411.1">
    <property type="nucleotide sequence ID" value="NZ_JASOIH010000639.1"/>
</dbReference>
<evidence type="ECO:0000313" key="3">
    <source>
        <dbReference type="Proteomes" id="UP001230629"/>
    </source>
</evidence>
<name>A0AAW6Y0R1_STRAG</name>
<dbReference type="EMBL" id="JASOIH010000639">
    <property type="protein sequence ID" value="MDK6900866.1"/>
    <property type="molecule type" value="Genomic_DNA"/>
</dbReference>
<gene>
    <name evidence="2" type="ORF">QP229_12995</name>
</gene>
<organism evidence="2 3">
    <name type="scientific">Streptococcus agalactiae</name>
    <dbReference type="NCBI Taxonomy" id="1311"/>
    <lineage>
        <taxon>Bacteria</taxon>
        <taxon>Bacillati</taxon>
        <taxon>Bacillota</taxon>
        <taxon>Bacilli</taxon>
        <taxon>Lactobacillales</taxon>
        <taxon>Streptococcaceae</taxon>
        <taxon>Streptococcus</taxon>
    </lineage>
</organism>
<evidence type="ECO:0000256" key="1">
    <source>
        <dbReference type="SAM" id="MobiDB-lite"/>
    </source>
</evidence>
<feature type="compositionally biased region" description="Polar residues" evidence="1">
    <location>
        <begin position="69"/>
        <end position="78"/>
    </location>
</feature>
<dbReference type="Proteomes" id="UP001230629">
    <property type="component" value="Unassembled WGS sequence"/>
</dbReference>
<comment type="caution">
    <text evidence="2">The sequence shown here is derived from an EMBL/GenBank/DDBJ whole genome shotgun (WGS) entry which is preliminary data.</text>
</comment>
<feature type="region of interest" description="Disordered" evidence="1">
    <location>
        <begin position="59"/>
        <end position="78"/>
    </location>
</feature>
<feature type="non-terminal residue" evidence="2">
    <location>
        <position position="1"/>
    </location>
</feature>
<feature type="non-terminal residue" evidence="2">
    <location>
        <position position="78"/>
    </location>
</feature>
<dbReference type="AlphaFoldDB" id="A0AAW6Y0R1"/>
<accession>A0AAW6Y0R1</accession>
<proteinExistence type="predicted"/>
<reference evidence="2" key="1">
    <citation type="submission" date="2023-05" db="EMBL/GenBank/DDBJ databases">
        <title>Cataloging the Phylogenetic Diversity of Human Bladder Bacteria.</title>
        <authorList>
            <person name="Du J."/>
        </authorList>
    </citation>
    <scope>NUCLEOTIDE SEQUENCE</scope>
    <source>
        <strain evidence="2">UMB8703</strain>
    </source>
</reference>